<dbReference type="InterPro" id="IPR047137">
    <property type="entry name" value="ORF3"/>
</dbReference>
<feature type="compositionally biased region" description="Gly residues" evidence="1">
    <location>
        <begin position="73"/>
        <end position="87"/>
    </location>
</feature>
<accession>A0A1I0KNT6</accession>
<dbReference type="InterPro" id="IPR005031">
    <property type="entry name" value="COQ10_START"/>
</dbReference>
<dbReference type="STRING" id="568860.SAMN05421811_108388"/>
<feature type="domain" description="Coenzyme Q-binding protein COQ10 START" evidence="2">
    <location>
        <begin position="153"/>
        <end position="274"/>
    </location>
</feature>
<organism evidence="3 4">
    <name type="scientific">Nonomuraea wenchangensis</name>
    <dbReference type="NCBI Taxonomy" id="568860"/>
    <lineage>
        <taxon>Bacteria</taxon>
        <taxon>Bacillati</taxon>
        <taxon>Actinomycetota</taxon>
        <taxon>Actinomycetes</taxon>
        <taxon>Streptosporangiales</taxon>
        <taxon>Streptosporangiaceae</taxon>
        <taxon>Nonomuraea</taxon>
    </lineage>
</organism>
<evidence type="ECO:0000313" key="3">
    <source>
        <dbReference type="EMBL" id="SEU26222.1"/>
    </source>
</evidence>
<keyword evidence="4" id="KW-1185">Reference proteome</keyword>
<feature type="region of interest" description="Disordered" evidence="1">
    <location>
        <begin position="64"/>
        <end position="87"/>
    </location>
</feature>
<dbReference type="CDD" id="cd07817">
    <property type="entry name" value="SRPBCC_8"/>
    <property type="match status" value="1"/>
</dbReference>
<feature type="compositionally biased region" description="Acidic residues" evidence="1">
    <location>
        <begin position="305"/>
        <end position="374"/>
    </location>
</feature>
<feature type="compositionally biased region" description="Basic and acidic residues" evidence="1">
    <location>
        <begin position="293"/>
        <end position="302"/>
    </location>
</feature>
<reference evidence="3 4" key="1">
    <citation type="submission" date="2016-10" db="EMBL/GenBank/DDBJ databases">
        <authorList>
            <person name="de Groot N.N."/>
        </authorList>
    </citation>
    <scope>NUCLEOTIDE SEQUENCE [LARGE SCALE GENOMIC DNA]</scope>
    <source>
        <strain evidence="3 4">CGMCC 4.5598</strain>
    </source>
</reference>
<dbReference type="PANTHER" id="PTHR33824">
    <property type="entry name" value="POLYKETIDE CYCLASE/DEHYDRASE AND LIPID TRANSPORT SUPERFAMILY PROTEIN"/>
    <property type="match status" value="1"/>
</dbReference>
<dbReference type="RefSeq" id="WP_245775067.1">
    <property type="nucleotide sequence ID" value="NZ_FOHX01000008.1"/>
</dbReference>
<proteinExistence type="predicted"/>
<feature type="region of interest" description="Disordered" evidence="1">
    <location>
        <begin position="1"/>
        <end position="31"/>
    </location>
</feature>
<feature type="region of interest" description="Disordered" evidence="1">
    <location>
        <begin position="293"/>
        <end position="406"/>
    </location>
</feature>
<protein>
    <submittedName>
        <fullName evidence="3">Uncharacterized membrane protein</fullName>
    </submittedName>
</protein>
<feature type="compositionally biased region" description="Low complexity" evidence="1">
    <location>
        <begin position="1"/>
        <end position="11"/>
    </location>
</feature>
<dbReference type="Proteomes" id="UP000199361">
    <property type="component" value="Unassembled WGS sequence"/>
</dbReference>
<dbReference type="SUPFAM" id="SSF55961">
    <property type="entry name" value="Bet v1-like"/>
    <property type="match status" value="1"/>
</dbReference>
<sequence>MTEALKAAAKGVGKGKETLDKTPVAGKATSKLPTGELSSALKRLGMAAAGRALTSAIGKVEGMNGRLNNLTPGGSGGGSEGGSEGGSGGGLLSGAKGLLGGSEGGSIGGSTLAGAAKGAIKGVFGKIGKIFKRGKGAGGKSLKVTNIVEAIDIGAPRRVVYNQWTQFRDFPTFMKKVENIDQQSDERLVWKAQVFWSHRNWRAKILEQAPDERIIWRSEGDKGHVDGSVTFHELTPDLTRVVVILEYYPKGLFEQTGNLWRAQGRRVRLELKHFARHVMSHVMLNPEEIAEDGWRGKIHDGEVIPPEEEEEGAPGEEEGPEEEGAEEEEGGEEEEPEEGEEEEGPEEEEPSGEEPEEPEDYEEAEEPEEPEEPEERPAAEQKRGVRAEPRRAGKPRESMRPLRRRS</sequence>
<dbReference type="EMBL" id="FOHX01000008">
    <property type="protein sequence ID" value="SEU26222.1"/>
    <property type="molecule type" value="Genomic_DNA"/>
</dbReference>
<dbReference type="AlphaFoldDB" id="A0A1I0KNT6"/>
<evidence type="ECO:0000313" key="4">
    <source>
        <dbReference type="Proteomes" id="UP000199361"/>
    </source>
</evidence>
<dbReference type="PANTHER" id="PTHR33824:SF7">
    <property type="entry name" value="POLYKETIDE CYCLASE_DEHYDRASE AND LIPID TRANSPORT SUPERFAMILY PROTEIN"/>
    <property type="match status" value="1"/>
</dbReference>
<dbReference type="Pfam" id="PF03364">
    <property type="entry name" value="Polyketide_cyc"/>
    <property type="match status" value="1"/>
</dbReference>
<dbReference type="InterPro" id="IPR023393">
    <property type="entry name" value="START-like_dom_sf"/>
</dbReference>
<name>A0A1I0KNT6_9ACTN</name>
<dbReference type="Gene3D" id="3.30.530.20">
    <property type="match status" value="1"/>
</dbReference>
<feature type="compositionally biased region" description="Basic and acidic residues" evidence="1">
    <location>
        <begin position="375"/>
        <end position="400"/>
    </location>
</feature>
<evidence type="ECO:0000256" key="1">
    <source>
        <dbReference type="SAM" id="MobiDB-lite"/>
    </source>
</evidence>
<gene>
    <name evidence="3" type="ORF">SAMN05421811_108388</name>
</gene>
<evidence type="ECO:0000259" key="2">
    <source>
        <dbReference type="Pfam" id="PF03364"/>
    </source>
</evidence>